<organism evidence="1 2">
    <name type="scientific">Aureobasidium melanogenum</name>
    <name type="common">Aureobasidium pullulans var. melanogenum</name>
    <dbReference type="NCBI Taxonomy" id="46634"/>
    <lineage>
        <taxon>Eukaryota</taxon>
        <taxon>Fungi</taxon>
        <taxon>Dikarya</taxon>
        <taxon>Ascomycota</taxon>
        <taxon>Pezizomycotina</taxon>
        <taxon>Dothideomycetes</taxon>
        <taxon>Dothideomycetidae</taxon>
        <taxon>Dothideales</taxon>
        <taxon>Saccotheciaceae</taxon>
        <taxon>Aureobasidium</taxon>
    </lineage>
</organism>
<proteinExistence type="predicted"/>
<reference evidence="1" key="2">
    <citation type="submission" date="2021-08" db="EMBL/GenBank/DDBJ databases">
        <authorList>
            <person name="Gostincar C."/>
            <person name="Sun X."/>
            <person name="Song Z."/>
            <person name="Gunde-Cimerman N."/>
        </authorList>
    </citation>
    <scope>NUCLEOTIDE SEQUENCE</scope>
    <source>
        <strain evidence="1">EXF-9298</strain>
    </source>
</reference>
<comment type="caution">
    <text evidence="1">The sequence shown here is derived from an EMBL/GenBank/DDBJ whole genome shotgun (WGS) entry which is preliminary data.</text>
</comment>
<protein>
    <submittedName>
        <fullName evidence="1">Uncharacterized protein</fullName>
    </submittedName>
</protein>
<gene>
    <name evidence="1" type="ORF">KCU98_g18488</name>
</gene>
<evidence type="ECO:0000313" key="2">
    <source>
        <dbReference type="Proteomes" id="UP000729357"/>
    </source>
</evidence>
<keyword evidence="2" id="KW-1185">Reference proteome</keyword>
<dbReference type="AlphaFoldDB" id="A0A9P8F689"/>
<reference evidence="1" key="1">
    <citation type="journal article" date="2021" name="J Fungi (Basel)">
        <title>Virulence traits and population genomics of the black yeast Aureobasidium melanogenum.</title>
        <authorList>
            <person name="Cernosa A."/>
            <person name="Sun X."/>
            <person name="Gostincar C."/>
            <person name="Fang C."/>
            <person name="Gunde-Cimerman N."/>
            <person name="Song Z."/>
        </authorList>
    </citation>
    <scope>NUCLEOTIDE SEQUENCE</scope>
    <source>
        <strain evidence="1">EXF-9298</strain>
    </source>
</reference>
<accession>A0A9P8F689</accession>
<dbReference type="Proteomes" id="UP000729357">
    <property type="component" value="Unassembled WGS sequence"/>
</dbReference>
<sequence>MSPKIVYVTLDELENPVSRAAADVEAKYLETRTMCQNIIADLRCLQKVYALEPKHFDRDTICKHLKEVLAEYRMLRNDASRFASKAEYEDFLATMYTLTAEAAQVIRSIKRRDQVRLNVQKETVKDIADESNPHRKLHLPPWSQFLAPGSPSFVAARFVSPFETRPPSNPSFPDYRRVIRTSYQTLPQAAAGILAVWTAEFQQANDYFHQRYPEEREFAGPVHQKLTPFRQMTLTPTGLKTEALRFHNLGNHPYAQAIEQVNGQGPEETATLGRFLGELDGQDVMTPFAANRCYVIRRWVLEKMES</sequence>
<name>A0A9P8F689_AURME</name>
<dbReference type="EMBL" id="JAHFXS010004953">
    <property type="protein sequence ID" value="KAG9944758.1"/>
    <property type="molecule type" value="Genomic_DNA"/>
</dbReference>
<evidence type="ECO:0000313" key="1">
    <source>
        <dbReference type="EMBL" id="KAG9944758.1"/>
    </source>
</evidence>
<feature type="non-terminal residue" evidence="1">
    <location>
        <position position="306"/>
    </location>
</feature>